<feature type="region of interest" description="Disordered" evidence="1">
    <location>
        <begin position="83"/>
        <end position="109"/>
    </location>
</feature>
<organism evidence="2 3">
    <name type="scientific">Thermomicrobium roseum (strain ATCC 27502 / DSM 5159 / P-2)</name>
    <dbReference type="NCBI Taxonomy" id="309801"/>
    <lineage>
        <taxon>Bacteria</taxon>
        <taxon>Pseudomonadati</taxon>
        <taxon>Thermomicrobiota</taxon>
        <taxon>Thermomicrobia</taxon>
        <taxon>Thermomicrobiales</taxon>
        <taxon>Thermomicrobiaceae</taxon>
        <taxon>Thermomicrobium</taxon>
    </lineage>
</organism>
<dbReference type="HOGENOM" id="CLU_2182737_0_0_0"/>
<dbReference type="AlphaFoldDB" id="B9L3F2"/>
<dbReference type="EMBL" id="CP001276">
    <property type="protein sequence ID" value="ACM06514.1"/>
    <property type="molecule type" value="Genomic_DNA"/>
</dbReference>
<evidence type="ECO:0000313" key="2">
    <source>
        <dbReference type="EMBL" id="ACM06514.1"/>
    </source>
</evidence>
<geneLocation type="plasmid" evidence="3">
    <name>Tros</name>
</geneLocation>
<reference evidence="2 3" key="1">
    <citation type="journal article" date="2009" name="PLoS ONE">
        <title>Complete genome sequence of the aerobic CO-oxidizing thermophile Thermomicrobium roseum.</title>
        <authorList>
            <person name="Wu D."/>
            <person name="Raymond J."/>
            <person name="Wu M."/>
            <person name="Chatterji S."/>
            <person name="Ren Q."/>
            <person name="Graham J.E."/>
            <person name="Bryant D.A."/>
            <person name="Robb F."/>
            <person name="Colman A."/>
            <person name="Tallon L.J."/>
            <person name="Badger J.H."/>
            <person name="Madupu R."/>
            <person name="Ward N.L."/>
            <person name="Eisen J.A."/>
        </authorList>
    </citation>
    <scope>NUCLEOTIDE SEQUENCE [LARGE SCALE GENOMIC DNA]</scope>
    <source>
        <strain evidence="3">ATCC 27502 / DSM 5159 / P-2</strain>
        <plasmid evidence="2">unnamed</plasmid>
    </source>
</reference>
<dbReference type="KEGG" id="tro:trd_A0316"/>
<sequence>MVQLDGQRSRVYPFALPTLPGAGAIEKPAGSITDAGRAWQSIPYQWCTALTATERAILLQRSGPTCRERTAISKRGLEQRAARGSVCARSPNLGSPASLAGLPGPDRHG</sequence>
<evidence type="ECO:0000256" key="1">
    <source>
        <dbReference type="SAM" id="MobiDB-lite"/>
    </source>
</evidence>
<protein>
    <submittedName>
        <fullName evidence="2">Uncharacterized protein</fullName>
    </submittedName>
</protein>
<accession>B9L3F2</accession>
<proteinExistence type="predicted"/>
<keyword evidence="3" id="KW-1185">Reference proteome</keyword>
<evidence type="ECO:0000313" key="3">
    <source>
        <dbReference type="Proteomes" id="UP000000447"/>
    </source>
</evidence>
<gene>
    <name evidence="2" type="ordered locus">trd_A0316</name>
</gene>
<name>B9L3F2_THERP</name>
<dbReference type="Proteomes" id="UP000000447">
    <property type="component" value="Plasmid unnamed"/>
</dbReference>
<keyword evidence="2" id="KW-0614">Plasmid</keyword>